<feature type="DNA-binding region" description="TEA" evidence="6">
    <location>
        <begin position="121"/>
        <end position="207"/>
    </location>
</feature>
<comment type="similarity">
    <text evidence="2">Belongs to the TEC1 family.</text>
</comment>
<keyword evidence="5" id="KW-0539">Nucleus</keyword>
<dbReference type="GO" id="GO:0000981">
    <property type="term" value="F:DNA-binding transcription factor activity, RNA polymerase II-specific"/>
    <property type="evidence" value="ECO:0007669"/>
    <property type="project" value="TreeGrafter"/>
</dbReference>
<dbReference type="EMBL" id="KV441405">
    <property type="protein sequence ID" value="OAF56062.1"/>
    <property type="molecule type" value="Genomic_DNA"/>
</dbReference>
<organism evidence="9">
    <name type="scientific">Pseudogymnoascus destructans</name>
    <dbReference type="NCBI Taxonomy" id="655981"/>
    <lineage>
        <taxon>Eukaryota</taxon>
        <taxon>Fungi</taxon>
        <taxon>Dikarya</taxon>
        <taxon>Ascomycota</taxon>
        <taxon>Pezizomycotina</taxon>
        <taxon>Leotiomycetes</taxon>
        <taxon>Thelebolales</taxon>
        <taxon>Thelebolaceae</taxon>
        <taxon>Pseudogymnoascus</taxon>
    </lineage>
</organism>
<keyword evidence="4" id="KW-0804">Transcription</keyword>
<evidence type="ECO:0000256" key="3">
    <source>
        <dbReference type="ARBA" id="ARBA00023015"/>
    </source>
</evidence>
<dbReference type="PANTHER" id="PTHR11834:SF0">
    <property type="entry name" value="PROTEIN SCALLOPED"/>
    <property type="match status" value="1"/>
</dbReference>
<dbReference type="GO" id="GO:0005667">
    <property type="term" value="C:transcription regulator complex"/>
    <property type="evidence" value="ECO:0007669"/>
    <property type="project" value="TreeGrafter"/>
</dbReference>
<dbReference type="PANTHER" id="PTHR11834">
    <property type="entry name" value="TRANSCRIPTIONAL ENHANCER FACTOR TEF RELATED"/>
    <property type="match status" value="1"/>
</dbReference>
<dbReference type="Gene3D" id="6.10.20.40">
    <property type="entry name" value="TEA/ATTS domain"/>
    <property type="match status" value="1"/>
</dbReference>
<dbReference type="OrthoDB" id="10006572at2759"/>
<dbReference type="InterPro" id="IPR050937">
    <property type="entry name" value="TEC1_TEAD_TF"/>
</dbReference>
<dbReference type="GO" id="GO:0000978">
    <property type="term" value="F:RNA polymerase II cis-regulatory region sequence-specific DNA binding"/>
    <property type="evidence" value="ECO:0007669"/>
    <property type="project" value="TreeGrafter"/>
</dbReference>
<evidence type="ECO:0000256" key="2">
    <source>
        <dbReference type="ARBA" id="ARBA00008421"/>
    </source>
</evidence>
<sequence>MAQGWHAPVQNYTSQQMPLLSPVENTGLLSPFSMTSQDTKHPNTAPFDVYEAERMMQPKLEDNSPKAILPYPPSHSIAQHSRMEQGPSNRRTNSRIQRARRHRRIITQSSQYRAYRTKQDQQQDGQKWSADLEEAFLDAFLDVPMMGKLMFQINGKPHGRNQLIALYMWIAYEKSLPPNVRPDKTKRRTQKQVSSHIQVLKGYIRTDPAFQHIFRSANEKPKCSNRDMLNNDPCLTALANNSLPHWRSTPSPISMASIRPCLFDLCMSIPKAGGHYERLHEYLDPEPLVLSPTGIGESLPNWRRQFPQIVHGSAAVRGLGCSLIHVDVSLTLGYASAPAEAELLGNFEIAVPSNESHLKWHSVQTVQRHKDLFGASGSDLISTNNSSLHVDRFEDGTGAIMRLAFPALPWAHALGKMDDFQGQFEESQRGGHYHPVQLEARQYIDQMTMYQEVFSSADYGRSWTKKVILVWTFTKANQDERGLITWRHIHTAPLGQSLLSPHPDNGQDMQAAMDNNFNPTGRAPLLSIQPIYYDSVPNDLITPSNSSAQPSPFSQYGNPTHEDIVPKNMTFMPHSTQQSDGAIAEQAPHMNYMVDSDPSNLYGFEHNANLWQPHPNLQRFENDGYLSPYSTPMPTGGVAQDLKGNWQGPQDLDWWHRSCEQPRLQN</sequence>
<evidence type="ECO:0000256" key="5">
    <source>
        <dbReference type="ARBA" id="ARBA00023242"/>
    </source>
</evidence>
<evidence type="ECO:0000256" key="7">
    <source>
        <dbReference type="SAM" id="MobiDB-lite"/>
    </source>
</evidence>
<evidence type="ECO:0000259" key="8">
    <source>
        <dbReference type="PROSITE" id="PS51088"/>
    </source>
</evidence>
<dbReference type="Proteomes" id="UP000077154">
    <property type="component" value="Unassembled WGS sequence"/>
</dbReference>
<evidence type="ECO:0000256" key="4">
    <source>
        <dbReference type="ARBA" id="ARBA00023163"/>
    </source>
</evidence>
<dbReference type="SMART" id="SM00426">
    <property type="entry name" value="TEA"/>
    <property type="match status" value="1"/>
</dbReference>
<evidence type="ECO:0000313" key="9">
    <source>
        <dbReference type="EMBL" id="OAF56062.1"/>
    </source>
</evidence>
<keyword evidence="3" id="KW-0805">Transcription regulation</keyword>
<protein>
    <recommendedName>
        <fullName evidence="8">TEA domain-containing protein</fullName>
    </recommendedName>
</protein>
<accession>A0A177A3M5</accession>
<dbReference type="InterPro" id="IPR038096">
    <property type="entry name" value="TEA/ATTS_sf"/>
</dbReference>
<comment type="subcellular location">
    <subcellularLocation>
        <location evidence="1">Nucleus</location>
    </subcellularLocation>
</comment>
<name>A0A177A3M5_9PEZI</name>
<dbReference type="Pfam" id="PF01285">
    <property type="entry name" value="TEA"/>
    <property type="match status" value="1"/>
</dbReference>
<reference evidence="9" key="1">
    <citation type="submission" date="2016-03" db="EMBL/GenBank/DDBJ databases">
        <title>Updated assembly of Pseudogymnoascus destructans, the fungus causing white-nose syndrome of bats.</title>
        <authorList>
            <person name="Palmer J.M."/>
            <person name="Drees K.P."/>
            <person name="Foster J.T."/>
            <person name="Lindner D.L."/>
        </authorList>
    </citation>
    <scope>NUCLEOTIDE SEQUENCE [LARGE SCALE GENOMIC DNA]</scope>
    <source>
        <strain evidence="9">20631-21</strain>
    </source>
</reference>
<dbReference type="GO" id="GO:0005634">
    <property type="term" value="C:nucleus"/>
    <property type="evidence" value="ECO:0007669"/>
    <property type="project" value="UniProtKB-SubCell"/>
</dbReference>
<dbReference type="InterPro" id="IPR000818">
    <property type="entry name" value="TEA/ATTS_dom"/>
</dbReference>
<gene>
    <name evidence="9" type="ORF">VC83_07479</name>
</gene>
<feature type="domain" description="TEA" evidence="8">
    <location>
        <begin position="121"/>
        <end position="207"/>
    </location>
</feature>
<dbReference type="VEuPathDB" id="FungiDB:GMDG_02174"/>
<dbReference type="AlphaFoldDB" id="A0A177A3M5"/>
<evidence type="ECO:0000256" key="1">
    <source>
        <dbReference type="ARBA" id="ARBA00004123"/>
    </source>
</evidence>
<dbReference type="GeneID" id="36290524"/>
<dbReference type="eggNOG" id="KOG0110">
    <property type="taxonomic scope" value="Eukaryota"/>
</dbReference>
<evidence type="ECO:0000256" key="6">
    <source>
        <dbReference type="PROSITE-ProRule" id="PRU00505"/>
    </source>
</evidence>
<proteinExistence type="inferred from homology"/>
<feature type="region of interest" description="Disordered" evidence="7">
    <location>
        <begin position="63"/>
        <end position="127"/>
    </location>
</feature>
<dbReference type="PROSITE" id="PS51088">
    <property type="entry name" value="TEA_2"/>
    <property type="match status" value="1"/>
</dbReference>
<dbReference type="RefSeq" id="XP_024321360.1">
    <property type="nucleotide sequence ID" value="XM_024471049.1"/>
</dbReference>